<organism evidence="2 3">
    <name type="scientific">Winmispira thermophila (strain ATCC 49972 / DSM 6192 / RI 19.B1)</name>
    <name type="common">Spirochaeta thermophila</name>
    <dbReference type="NCBI Taxonomy" id="665571"/>
    <lineage>
        <taxon>Bacteria</taxon>
        <taxon>Pseudomonadati</taxon>
        <taxon>Spirochaetota</taxon>
        <taxon>Spirochaetia</taxon>
        <taxon>Winmispirales</taxon>
        <taxon>Winmispiraceae</taxon>
        <taxon>Winmispira</taxon>
    </lineage>
</organism>
<feature type="signal peptide" evidence="1">
    <location>
        <begin position="1"/>
        <end position="26"/>
    </location>
</feature>
<dbReference type="AlphaFoldDB" id="E0RSR6"/>
<keyword evidence="2" id="KW-0456">Lyase</keyword>
<proteinExistence type="predicted"/>
<dbReference type="eggNOG" id="COG1413">
    <property type="taxonomic scope" value="Bacteria"/>
</dbReference>
<dbReference type="GO" id="GO:0016491">
    <property type="term" value="F:oxidoreductase activity"/>
    <property type="evidence" value="ECO:0007669"/>
    <property type="project" value="TreeGrafter"/>
</dbReference>
<dbReference type="Pfam" id="PF13646">
    <property type="entry name" value="HEAT_2"/>
    <property type="match status" value="2"/>
</dbReference>
<reference key="1">
    <citation type="submission" date="2009-08" db="EMBL/GenBank/DDBJ databases">
        <title>The genome sequence of Spirochaeta thermophila DSM6192.</title>
        <authorList>
            <person name="Angelov A."/>
            <person name="Mientus M."/>
            <person name="Wittenberg S."/>
            <person name="Lehmann R."/>
            <person name="Liesegang H."/>
            <person name="Daniel R."/>
            <person name="Liebl W."/>
        </authorList>
    </citation>
    <scope>NUCLEOTIDE SEQUENCE</scope>
    <source>
        <strain>DSM 6192</strain>
    </source>
</reference>
<dbReference type="InterPro" id="IPR011989">
    <property type="entry name" value="ARM-like"/>
</dbReference>
<dbReference type="PANTHER" id="PTHR12697">
    <property type="entry name" value="PBS LYASE HEAT-LIKE PROTEIN"/>
    <property type="match status" value="1"/>
</dbReference>
<dbReference type="KEGG" id="sta:STHERM_c11080"/>
<keyword evidence="1" id="KW-0732">Signal</keyword>
<dbReference type="HOGENOM" id="CLU_594354_0_0_12"/>
<name>E0RSR6_WINT6</name>
<feature type="chain" id="PRO_5003139731" evidence="1">
    <location>
        <begin position="27"/>
        <end position="456"/>
    </location>
</feature>
<evidence type="ECO:0000313" key="2">
    <source>
        <dbReference type="EMBL" id="ADN02053.1"/>
    </source>
</evidence>
<dbReference type="PANTHER" id="PTHR12697:SF5">
    <property type="entry name" value="DEOXYHYPUSINE HYDROXYLASE"/>
    <property type="match status" value="1"/>
</dbReference>
<dbReference type="GO" id="GO:0016829">
    <property type="term" value="F:lyase activity"/>
    <property type="evidence" value="ECO:0007669"/>
    <property type="project" value="UniProtKB-KW"/>
</dbReference>
<accession>E0RSR6</accession>
<dbReference type="InterPro" id="IPR004155">
    <property type="entry name" value="PBS_lyase_HEAT"/>
</dbReference>
<dbReference type="PaxDb" id="665571-STHERM_c11080"/>
<dbReference type="EMBL" id="CP001698">
    <property type="protein sequence ID" value="ADN02053.1"/>
    <property type="molecule type" value="Genomic_DNA"/>
</dbReference>
<dbReference type="Pfam" id="PF03130">
    <property type="entry name" value="HEAT_PBS"/>
    <property type="match status" value="1"/>
</dbReference>
<reference evidence="2 3" key="2">
    <citation type="journal article" date="2010" name="J. Bacteriol.">
        <title>Genome sequence of the polysaccharide-degrading, thermophilic anaerobe Spirochaeta thermophila DSM 6192.</title>
        <authorList>
            <person name="Angelov A."/>
            <person name="Liebl S."/>
            <person name="Ballschmiter M."/>
            <person name="Bomeke M."/>
            <person name="Lehmann R."/>
            <person name="Liesegang H."/>
            <person name="Daniel R."/>
            <person name="Liebl W."/>
        </authorList>
    </citation>
    <scope>NUCLEOTIDE SEQUENCE [LARGE SCALE GENOMIC DNA]</scope>
    <source>
        <strain evidence="3">ATCC 49972 / DSM 6192 / RI 19.B1</strain>
    </source>
</reference>
<dbReference type="RefSeq" id="WP_013313894.1">
    <property type="nucleotide sequence ID" value="NC_014484.1"/>
</dbReference>
<dbReference type="Proteomes" id="UP000001296">
    <property type="component" value="Chromosome"/>
</dbReference>
<dbReference type="Gene3D" id="1.25.10.10">
    <property type="entry name" value="Leucine-rich Repeat Variant"/>
    <property type="match status" value="1"/>
</dbReference>
<dbReference type="SMART" id="SM00567">
    <property type="entry name" value="EZ_HEAT"/>
    <property type="match status" value="5"/>
</dbReference>
<evidence type="ECO:0000313" key="3">
    <source>
        <dbReference type="Proteomes" id="UP000001296"/>
    </source>
</evidence>
<dbReference type="SUPFAM" id="SSF48371">
    <property type="entry name" value="ARM repeat"/>
    <property type="match status" value="1"/>
</dbReference>
<evidence type="ECO:0000256" key="1">
    <source>
        <dbReference type="SAM" id="SignalP"/>
    </source>
</evidence>
<gene>
    <name evidence="2" type="ordered locus">STHERM_c11080</name>
</gene>
<sequence>MRRHTRPSLYLIFLLLPLSAAGQQQGGSETTSIVEERKQVLLYGIETEVIDVLDRIKTEPDPSYIEPLIALYGQTTSKELKTAVLAYFSENGLPDLVPEAKETLDAYEDAFDTFGGAFLGDVLEYLKEVSPRDCEEVLATSFDALFSLNDEGLKTTLVRIAGDLQLSRHLERIRSIAEDDTASERIRMEALKALGKMKDPGALETLREVFDTEEKGLKRAACEAIGFLADPSTLPLVLKALQDQTDPYLRATAVRALSRFPDTEEIEVALQDALRDSFWRTRVAACEVLGEKGSRESIPILKYKAEKDPEFQVRQAAVKALSSIGTREAVGFLEDLLLSERTSFQLRPVIAKELIDRHFSSVAETIEKAMAQEWEKENSQLLLTICKELSLKSDPGLSSLYERMLGHANFIIQIYGIEGIRRNRLTSFIPRLEEILATSKNNTLKKYAQAALDGLK</sequence>
<protein>
    <submittedName>
        <fullName evidence="2">PBS lyase HEAT-like repeat domain protein</fullName>
    </submittedName>
</protein>
<dbReference type="InterPro" id="IPR016024">
    <property type="entry name" value="ARM-type_fold"/>
</dbReference>